<dbReference type="SUPFAM" id="SSF53807">
    <property type="entry name" value="Helical backbone' metal receptor"/>
    <property type="match status" value="1"/>
</dbReference>
<dbReference type="Gene3D" id="3.40.50.1980">
    <property type="entry name" value="Nitrogenase molybdenum iron protein domain"/>
    <property type="match status" value="2"/>
</dbReference>
<dbReference type="AlphaFoldDB" id="A0A2P6V9G5"/>
<evidence type="ECO:0000259" key="1">
    <source>
        <dbReference type="PROSITE" id="PS50983"/>
    </source>
</evidence>
<dbReference type="OrthoDB" id="2011960at2759"/>
<dbReference type="InterPro" id="IPR051030">
    <property type="entry name" value="Vitamin_B12-ABC_binding"/>
</dbReference>
<keyword evidence="3" id="KW-1185">Reference proteome</keyword>
<reference evidence="2 3" key="1">
    <citation type="journal article" date="2018" name="Plant J.">
        <title>Genome sequences of Chlorella sorokiniana UTEX 1602 and Micractinium conductrix SAG 241.80: implications to maltose excretion by a green alga.</title>
        <authorList>
            <person name="Arriola M.B."/>
            <person name="Velmurugan N."/>
            <person name="Zhang Y."/>
            <person name="Plunkett M.H."/>
            <person name="Hondzo H."/>
            <person name="Barney B.M."/>
        </authorList>
    </citation>
    <scope>NUCLEOTIDE SEQUENCE [LARGE SCALE GENOMIC DNA]</scope>
    <source>
        <strain evidence="2 3">SAG 241.80</strain>
    </source>
</reference>
<dbReference type="PANTHER" id="PTHR42860">
    <property type="entry name" value="VITAMIN B12-BINDING PROTEIN"/>
    <property type="match status" value="1"/>
</dbReference>
<comment type="caution">
    <text evidence="2">The sequence shown here is derived from an EMBL/GenBank/DDBJ whole genome shotgun (WGS) entry which is preliminary data.</text>
</comment>
<organism evidence="2 3">
    <name type="scientific">Micractinium conductrix</name>
    <dbReference type="NCBI Taxonomy" id="554055"/>
    <lineage>
        <taxon>Eukaryota</taxon>
        <taxon>Viridiplantae</taxon>
        <taxon>Chlorophyta</taxon>
        <taxon>core chlorophytes</taxon>
        <taxon>Trebouxiophyceae</taxon>
        <taxon>Chlorellales</taxon>
        <taxon>Chlorellaceae</taxon>
        <taxon>Chlorella clade</taxon>
        <taxon>Micractinium</taxon>
    </lineage>
</organism>
<feature type="domain" description="Fe/B12 periplasmic-binding" evidence="1">
    <location>
        <begin position="1"/>
        <end position="250"/>
    </location>
</feature>
<dbReference type="PANTHER" id="PTHR42860:SF3">
    <property type="entry name" value="FE_B12 PERIPLASMIC-BINDING DOMAIN-CONTAINING PROTEIN"/>
    <property type="match status" value="1"/>
</dbReference>
<dbReference type="Proteomes" id="UP000239649">
    <property type="component" value="Unassembled WGS sequence"/>
</dbReference>
<dbReference type="STRING" id="554055.A0A2P6V9G5"/>
<evidence type="ECO:0000313" key="3">
    <source>
        <dbReference type="Proteomes" id="UP000239649"/>
    </source>
</evidence>
<dbReference type="InterPro" id="IPR002491">
    <property type="entry name" value="ABC_transptr_periplasmic_BD"/>
</dbReference>
<protein>
    <submittedName>
        <fullName evidence="2">Cobalamin-binding isoform B</fullName>
    </submittedName>
</protein>
<sequence length="269" mass="28642">MSASAAAVREMSHLGAALAVPLLEYGLSVYHLNTELLRELRPDVVLTCMQTAHGAMLEGQLMDAALHAVLGYAPRVVHCEAQDLDGVWADEQAVADALDAGEAGRQLVEGQRRQLGVAAEAARGRGSLRVACIQWPQPLMACGAWVPQLVQMTGSQDVCGAVDHAEVLTPEQLEAARPDVVVFALCGLTLEQSARAAAAAARRLGDAWRRLPAVRAGRVAVVDGEHVFSRPGPLLVQSLEALVELLHPEAQPFGHEGKLWRWLPAASSA</sequence>
<name>A0A2P6V9G5_9CHLO</name>
<gene>
    <name evidence="2" type="ORF">C2E20_5910</name>
</gene>
<evidence type="ECO:0000313" key="2">
    <source>
        <dbReference type="EMBL" id="PSC70725.1"/>
    </source>
</evidence>
<dbReference type="EMBL" id="LHPF02000018">
    <property type="protein sequence ID" value="PSC70725.1"/>
    <property type="molecule type" value="Genomic_DNA"/>
</dbReference>
<proteinExistence type="predicted"/>
<accession>A0A2P6V9G5</accession>
<dbReference type="PROSITE" id="PS50983">
    <property type="entry name" value="FE_B12_PBP"/>
    <property type="match status" value="1"/>
</dbReference>